<evidence type="ECO:0000313" key="2">
    <source>
        <dbReference type="Proteomes" id="UP001060085"/>
    </source>
</evidence>
<dbReference type="EMBL" id="CM044706">
    <property type="protein sequence ID" value="KAI5657054.1"/>
    <property type="molecule type" value="Genomic_DNA"/>
</dbReference>
<name>A0ACC0A8A7_CATRO</name>
<comment type="caution">
    <text evidence="1">The sequence shown here is derived from an EMBL/GenBank/DDBJ whole genome shotgun (WGS) entry which is preliminary data.</text>
</comment>
<evidence type="ECO:0000313" key="1">
    <source>
        <dbReference type="EMBL" id="KAI5657054.1"/>
    </source>
</evidence>
<gene>
    <name evidence="1" type="ORF">M9H77_25847</name>
</gene>
<sequence length="708" mass="79646">MNILITKKPISQLGSQFANRSFLFEFSSSIHPKNPFFIQFPARKCYCARKTTTICCAAASESLDSFGGWDHPQQGSKAVHSGESNLLRSFLISLGIDDKKYAFVYILGFVCALALFRIKVSSIIAFPACAVVFATGFSIGFVNGGRMSLSETNKRPKDEFLEGCIEILRNLVDLLSAFDVQVMSLKNDIKKCTQRNQITLDDLGSFLKTVESINKSSLEAKNLVQGCMEGILVENQEMEKKFNIKSSKRKKDGGEIGLSFVQSISEFFGMNSKPSKMKDLGKRELINMEVNGGKQGNILSSLVEERSSNSVLDATSQDRAENMIKGDIRMNNQKMFVAERDGSGAKAIPKSDDYSYKKRSLFSKDQEVSWKMSDHTREVETWASSYDGLLNSMDFSVSIKHRKTETSSFRQNQTMEDFDCTEETEHNAYGFMKEGRAIPDTEPSRVDHESTVALEDMEFNRCLTEANILLEEAKECLMQQGDHGVAESALYNAARLLLKATGIRPMSLLAVGQLGNTYLLHGELKLRLSRELRNLLARNDIMLMDNRDDVDDQVGKRDKITSVLVRACEDCEDLLVKAGRKYRLALSIDGNDMRALYNWGLALFFRAQLIADIGPAAARDADKIYLAAIDKFDAMMSKSNLYAPDALFRWGAALQQRSRLRPRNSKEKVKLLQQARRLYEDALDMDSDNDQVRNALSSCVSELKYWYD</sequence>
<proteinExistence type="predicted"/>
<dbReference type="Proteomes" id="UP001060085">
    <property type="component" value="Linkage Group LG06"/>
</dbReference>
<organism evidence="1 2">
    <name type="scientific">Catharanthus roseus</name>
    <name type="common">Madagascar periwinkle</name>
    <name type="synonym">Vinca rosea</name>
    <dbReference type="NCBI Taxonomy" id="4058"/>
    <lineage>
        <taxon>Eukaryota</taxon>
        <taxon>Viridiplantae</taxon>
        <taxon>Streptophyta</taxon>
        <taxon>Embryophyta</taxon>
        <taxon>Tracheophyta</taxon>
        <taxon>Spermatophyta</taxon>
        <taxon>Magnoliopsida</taxon>
        <taxon>eudicotyledons</taxon>
        <taxon>Gunneridae</taxon>
        <taxon>Pentapetalae</taxon>
        <taxon>asterids</taxon>
        <taxon>lamiids</taxon>
        <taxon>Gentianales</taxon>
        <taxon>Apocynaceae</taxon>
        <taxon>Rauvolfioideae</taxon>
        <taxon>Vinceae</taxon>
        <taxon>Catharanthinae</taxon>
        <taxon>Catharanthus</taxon>
    </lineage>
</organism>
<protein>
    <submittedName>
        <fullName evidence="1">Uncharacterized protein</fullName>
    </submittedName>
</protein>
<reference evidence="2" key="1">
    <citation type="journal article" date="2023" name="Nat. Plants">
        <title>Single-cell RNA sequencing provides a high-resolution roadmap for understanding the multicellular compartmentation of specialized metabolism.</title>
        <authorList>
            <person name="Sun S."/>
            <person name="Shen X."/>
            <person name="Li Y."/>
            <person name="Li Y."/>
            <person name="Wang S."/>
            <person name="Li R."/>
            <person name="Zhang H."/>
            <person name="Shen G."/>
            <person name="Guo B."/>
            <person name="Wei J."/>
            <person name="Xu J."/>
            <person name="St-Pierre B."/>
            <person name="Chen S."/>
            <person name="Sun C."/>
        </authorList>
    </citation>
    <scope>NUCLEOTIDE SEQUENCE [LARGE SCALE GENOMIC DNA]</scope>
</reference>
<accession>A0ACC0A8A7</accession>
<keyword evidence="2" id="KW-1185">Reference proteome</keyword>